<evidence type="ECO:0000313" key="2">
    <source>
        <dbReference type="Proteomes" id="UP000001449"/>
    </source>
</evidence>
<keyword evidence="2" id="KW-1185">Reference proteome</keyword>
<proteinExistence type="predicted"/>
<accession>B5YN31</accession>
<dbReference type="KEGG" id="tps:THAPS_7003"/>
<dbReference type="InParanoid" id="B5YN31"/>
<dbReference type="EMBL" id="CP001160">
    <property type="protein sequence ID" value="ACI64566.1"/>
    <property type="molecule type" value="Genomic_DNA"/>
</dbReference>
<reference evidence="1 2" key="1">
    <citation type="journal article" date="2004" name="Science">
        <title>The genome of the diatom Thalassiosira pseudonana: ecology, evolution, and metabolism.</title>
        <authorList>
            <person name="Armbrust E.V."/>
            <person name="Berges J.A."/>
            <person name="Bowler C."/>
            <person name="Green B.R."/>
            <person name="Martinez D."/>
            <person name="Putnam N.H."/>
            <person name="Zhou S."/>
            <person name="Allen A.E."/>
            <person name="Apt K.E."/>
            <person name="Bechner M."/>
            <person name="Brzezinski M.A."/>
            <person name="Chaal B.K."/>
            <person name="Chiovitti A."/>
            <person name="Davis A.K."/>
            <person name="Demarest M.S."/>
            <person name="Detter J.C."/>
            <person name="Glavina T."/>
            <person name="Goodstein D."/>
            <person name="Hadi M.Z."/>
            <person name="Hellsten U."/>
            <person name="Hildebrand M."/>
            <person name="Jenkins B.D."/>
            <person name="Jurka J."/>
            <person name="Kapitonov V.V."/>
            <person name="Kroger N."/>
            <person name="Lau W.W."/>
            <person name="Lane T.W."/>
            <person name="Larimer F.W."/>
            <person name="Lippmeier J.C."/>
            <person name="Lucas S."/>
            <person name="Medina M."/>
            <person name="Montsant A."/>
            <person name="Obornik M."/>
            <person name="Parker M.S."/>
            <person name="Palenik B."/>
            <person name="Pazour G.J."/>
            <person name="Richardson P.M."/>
            <person name="Rynearson T.A."/>
            <person name="Saito M.A."/>
            <person name="Schwartz D.C."/>
            <person name="Thamatrakoln K."/>
            <person name="Valentin K."/>
            <person name="Vardi A."/>
            <person name="Wilkerson F.P."/>
            <person name="Rokhsar D.S."/>
        </authorList>
    </citation>
    <scope>NUCLEOTIDE SEQUENCE [LARGE SCALE GENOMIC DNA]</scope>
    <source>
        <strain evidence="1 2">CCMP1335</strain>
    </source>
</reference>
<protein>
    <submittedName>
        <fullName evidence="1">Uncharacterized protein</fullName>
    </submittedName>
</protein>
<gene>
    <name evidence="1" type="ORF">THAPS_7003</name>
</gene>
<evidence type="ECO:0000313" key="1">
    <source>
        <dbReference type="EMBL" id="ACI64566.1"/>
    </source>
</evidence>
<dbReference type="PaxDb" id="35128-Thaps7003"/>
<dbReference type="Proteomes" id="UP000001449">
    <property type="component" value="Chromosome 7"/>
</dbReference>
<sequence>MMSADEGEGNAKVNSICNDDVETAPFLAVDGSEALRSRRRVNQIGEQSLMRFANRKHLMPQHHHSATQPSTGYTTIGRAASIDDGFDDVDTGEYYYDDTNDQSWTCSFGTKEDDGIWMVRSDPPGTMMSIIVWILIVIICKSPNKHASLRLSFFHQRIRASL</sequence>
<dbReference type="AlphaFoldDB" id="B5YN31"/>
<organism evidence="1 2">
    <name type="scientific">Thalassiosira pseudonana</name>
    <name type="common">Marine diatom</name>
    <name type="synonym">Cyclotella nana</name>
    <dbReference type="NCBI Taxonomy" id="35128"/>
    <lineage>
        <taxon>Eukaryota</taxon>
        <taxon>Sar</taxon>
        <taxon>Stramenopiles</taxon>
        <taxon>Ochrophyta</taxon>
        <taxon>Bacillariophyta</taxon>
        <taxon>Coscinodiscophyceae</taxon>
        <taxon>Thalassiosirophycidae</taxon>
        <taxon>Thalassiosirales</taxon>
        <taxon>Thalassiosiraceae</taxon>
        <taxon>Thalassiosira</taxon>
    </lineage>
</organism>
<name>B5YN31_THAPS</name>
<dbReference type="RefSeq" id="XP_002295849.1">
    <property type="nucleotide sequence ID" value="XM_002295813.1"/>
</dbReference>
<reference evidence="1 2" key="2">
    <citation type="journal article" date="2008" name="Nature">
        <title>The Phaeodactylum genome reveals the evolutionary history of diatom genomes.</title>
        <authorList>
            <person name="Bowler C."/>
            <person name="Allen A.E."/>
            <person name="Badger J.H."/>
            <person name="Grimwood J."/>
            <person name="Jabbari K."/>
            <person name="Kuo A."/>
            <person name="Maheswari U."/>
            <person name="Martens C."/>
            <person name="Maumus F."/>
            <person name="Otillar R.P."/>
            <person name="Rayko E."/>
            <person name="Salamov A."/>
            <person name="Vandepoele K."/>
            <person name="Beszteri B."/>
            <person name="Gruber A."/>
            <person name="Heijde M."/>
            <person name="Katinka M."/>
            <person name="Mock T."/>
            <person name="Valentin K."/>
            <person name="Verret F."/>
            <person name="Berges J.A."/>
            <person name="Brownlee C."/>
            <person name="Cadoret J.P."/>
            <person name="Chiovitti A."/>
            <person name="Choi C.J."/>
            <person name="Coesel S."/>
            <person name="De Martino A."/>
            <person name="Detter J.C."/>
            <person name="Durkin C."/>
            <person name="Falciatore A."/>
            <person name="Fournet J."/>
            <person name="Haruta M."/>
            <person name="Huysman M.J."/>
            <person name="Jenkins B.D."/>
            <person name="Jiroutova K."/>
            <person name="Jorgensen R.E."/>
            <person name="Joubert Y."/>
            <person name="Kaplan A."/>
            <person name="Kroger N."/>
            <person name="Kroth P.G."/>
            <person name="La Roche J."/>
            <person name="Lindquist E."/>
            <person name="Lommer M."/>
            <person name="Martin-Jezequel V."/>
            <person name="Lopez P.J."/>
            <person name="Lucas S."/>
            <person name="Mangogna M."/>
            <person name="McGinnis K."/>
            <person name="Medlin L.K."/>
            <person name="Montsant A."/>
            <person name="Oudot-Le Secq M.P."/>
            <person name="Napoli C."/>
            <person name="Obornik M."/>
            <person name="Parker M.S."/>
            <person name="Petit J.L."/>
            <person name="Porcel B.M."/>
            <person name="Poulsen N."/>
            <person name="Robison M."/>
            <person name="Rychlewski L."/>
            <person name="Rynearson T.A."/>
            <person name="Schmutz J."/>
            <person name="Shapiro H."/>
            <person name="Siaut M."/>
            <person name="Stanley M."/>
            <person name="Sussman M.R."/>
            <person name="Taylor A.R."/>
            <person name="Vardi A."/>
            <person name="von Dassow P."/>
            <person name="Vyverman W."/>
            <person name="Willis A."/>
            <person name="Wyrwicz L.S."/>
            <person name="Rokhsar D.S."/>
            <person name="Weissenbach J."/>
            <person name="Armbrust E.V."/>
            <person name="Green B.R."/>
            <person name="Van de Peer Y."/>
            <person name="Grigoriev I.V."/>
        </authorList>
    </citation>
    <scope>NUCLEOTIDE SEQUENCE [LARGE SCALE GENOMIC DNA]</scope>
    <source>
        <strain evidence="1 2">CCMP1335</strain>
    </source>
</reference>
<dbReference type="HOGENOM" id="CLU_1638828_0_0_1"/>
<dbReference type="GeneID" id="7444137"/>